<feature type="domain" description="YqbQ/XkdQ" evidence="1">
    <location>
        <begin position="79"/>
        <end position="329"/>
    </location>
</feature>
<protein>
    <submittedName>
        <fullName evidence="2">43 kDa tail protein</fullName>
    </submittedName>
</protein>
<dbReference type="EMBL" id="BK015722">
    <property type="protein sequence ID" value="DAE21950.1"/>
    <property type="molecule type" value="Genomic_DNA"/>
</dbReference>
<accession>A0A8S5QRW9</accession>
<name>A0A8S5QRW9_9CAUD</name>
<proteinExistence type="predicted"/>
<evidence type="ECO:0000313" key="2">
    <source>
        <dbReference type="EMBL" id="DAE21950.1"/>
    </source>
</evidence>
<sequence length="414" mass="46268">MIDLSKVQYRFVIMDEKGNQYNIKDYVENLGWEQGEDELATRISFTTKNEKSTKEVFSDIAKLGCLVGIFASDGVADDEVARGNIIDWKPAYSSDGYKFDGKCYDNLYNLQESQDNIYYPAGTGTKSAITKIFDDWEIPLGSYEGPNETHAKLTFKSQDLANVIMEILDDAYKKGGVKCVVQDRKGKAYVLPYANNKTVYHFAAENVVTATHKRSTAGMITRVKVIGQEDDDGKSSVEAVLNGNTKYGVRQKIVRRGTDESLEDAKTSAQTILDEEGEVQEEMTVKAPDIPWVRKGDLVHVSVGTMNAYYYVIGIRHDVDSRSMTLDLHIPFKEYEKKAQQTVQKKSYNVGDIVNFHGGTHYVSSYAGSRGYNARAGRAKITIKNGSGKAHPWHLIHVDSSSNVYGWVDDGTFD</sequence>
<organism evidence="2">
    <name type="scientific">Myoviridae sp. ct7zc7</name>
    <dbReference type="NCBI Taxonomy" id="2826620"/>
    <lineage>
        <taxon>Viruses</taxon>
        <taxon>Duplodnaviria</taxon>
        <taxon>Heunggongvirae</taxon>
        <taxon>Uroviricota</taxon>
        <taxon>Caudoviricetes</taxon>
    </lineage>
</organism>
<dbReference type="InterPro" id="IPR056937">
    <property type="entry name" value="YqbQ/XkdQ"/>
</dbReference>
<reference evidence="2" key="1">
    <citation type="journal article" date="2021" name="Proc. Natl. Acad. Sci. U.S.A.">
        <title>A Catalog of Tens of Thousands of Viruses from Human Metagenomes Reveals Hidden Associations with Chronic Diseases.</title>
        <authorList>
            <person name="Tisza M.J."/>
            <person name="Buck C.B."/>
        </authorList>
    </citation>
    <scope>NUCLEOTIDE SEQUENCE</scope>
    <source>
        <strain evidence="2">Ct7zc7</strain>
    </source>
</reference>
<dbReference type="Pfam" id="PF24032">
    <property type="entry name" value="YQBQ"/>
    <property type="match status" value="1"/>
</dbReference>
<evidence type="ECO:0000259" key="1">
    <source>
        <dbReference type="Pfam" id="PF24032"/>
    </source>
</evidence>